<proteinExistence type="predicted"/>
<name>A0ACC0VDB3_9HYPO</name>
<sequence>MPSYRQEMASFPRPSAASNAPPTSAAVLDFICLFTHDLKRKQKRWQDGKLKYHTFNKRVMVYDDRGSFVGDAHWSGDGDLEDGEELELDRGGAIVQVAECTGSREQDLTELLDKRAREVEKRRQIAAAQQPRRTPVLSRVPDPMHSSLGQRPLSTAASAATPARIGRAHISQHSPFEARMAQAGEQRDDDTPPPSKRRKRSESPPSKTGHAKALFGTTLTLSTRPTSSLSRVLRDRTNVGSLLQTRPKAVKPTAPECDDNVEEEEEEAMADTQPVRPVKRKPSVEEILPPPADLSRPLPKPRLQVTKVSEPRRPKIPEPPAVPRAKSPEHGLQTVVLEGEEMSEDAGPSVQIVRPEKRKKNSTTGPNKAKDVWEAPISKSEKISTKAPVKTKSKPEKSRSEKLEPEKPRLEKSKPQKPRSEEKECSSVSTSDAPEKAKDEPRTELRIRSRKRRGLLMLSEKSLQEKVPAVLDPVPEVHTLNIPDEASGLLDTQTGNQPAPKDVKKGPSEADADGNRETRVQEPVTSSTETSATIGKEKRAHYRRSRQDGRGG</sequence>
<organism evidence="1 2">
    <name type="scientific">Trichothecium roseum</name>
    <dbReference type="NCBI Taxonomy" id="47278"/>
    <lineage>
        <taxon>Eukaryota</taxon>
        <taxon>Fungi</taxon>
        <taxon>Dikarya</taxon>
        <taxon>Ascomycota</taxon>
        <taxon>Pezizomycotina</taxon>
        <taxon>Sordariomycetes</taxon>
        <taxon>Hypocreomycetidae</taxon>
        <taxon>Hypocreales</taxon>
        <taxon>Hypocreales incertae sedis</taxon>
        <taxon>Trichothecium</taxon>
    </lineage>
</organism>
<reference evidence="1" key="1">
    <citation type="submission" date="2022-10" db="EMBL/GenBank/DDBJ databases">
        <title>Complete Genome of Trichothecium roseum strain YXFP-22015, a Plant Pathogen Isolated from Citrus.</title>
        <authorList>
            <person name="Wang Y."/>
            <person name="Zhu L."/>
        </authorList>
    </citation>
    <scope>NUCLEOTIDE SEQUENCE</scope>
    <source>
        <strain evidence="1">YXFP-22015</strain>
    </source>
</reference>
<evidence type="ECO:0000313" key="1">
    <source>
        <dbReference type="EMBL" id="KAI9904437.1"/>
    </source>
</evidence>
<comment type="caution">
    <text evidence="1">The sequence shown here is derived from an EMBL/GenBank/DDBJ whole genome shotgun (WGS) entry which is preliminary data.</text>
</comment>
<accession>A0ACC0VDB3</accession>
<dbReference type="EMBL" id="CM047940">
    <property type="protein sequence ID" value="KAI9904437.1"/>
    <property type="molecule type" value="Genomic_DNA"/>
</dbReference>
<dbReference type="Proteomes" id="UP001163324">
    <property type="component" value="Chromosome 1"/>
</dbReference>
<evidence type="ECO:0000313" key="2">
    <source>
        <dbReference type="Proteomes" id="UP001163324"/>
    </source>
</evidence>
<keyword evidence="2" id="KW-1185">Reference proteome</keyword>
<gene>
    <name evidence="1" type="ORF">N3K66_000966</name>
</gene>
<protein>
    <submittedName>
        <fullName evidence="1">Uncharacterized protein</fullName>
    </submittedName>
</protein>